<feature type="coiled-coil region" evidence="2">
    <location>
        <begin position="40"/>
        <end position="131"/>
    </location>
</feature>
<dbReference type="Proteomes" id="UP000053326">
    <property type="component" value="Unassembled WGS sequence"/>
</dbReference>
<dbReference type="AlphaFoldDB" id="A0A117LBK7"/>
<dbReference type="Pfam" id="PF04012">
    <property type="entry name" value="PspA_IM30"/>
    <property type="match status" value="1"/>
</dbReference>
<accession>A0A117LBK7</accession>
<name>A0A117LBK7_9THEO</name>
<dbReference type="EMBL" id="LGFO01000036">
    <property type="protein sequence ID" value="KUK36833.1"/>
    <property type="molecule type" value="Genomic_DNA"/>
</dbReference>
<evidence type="ECO:0000256" key="2">
    <source>
        <dbReference type="SAM" id="Coils"/>
    </source>
</evidence>
<gene>
    <name evidence="3" type="ORF">XD66_0454</name>
</gene>
<dbReference type="OMA" id="ELESHWH"/>
<dbReference type="InterPro" id="IPR007157">
    <property type="entry name" value="PspA_VIPP1"/>
</dbReference>
<comment type="similarity">
    <text evidence="1">Belongs to the PspA/Vipp/IM30 family.</text>
</comment>
<proteinExistence type="inferred from homology"/>
<keyword evidence="2" id="KW-0175">Coiled coil</keyword>
<reference evidence="4" key="1">
    <citation type="journal article" date="2015" name="MBio">
        <title>Genome-Resolved Metagenomic Analysis Reveals Roles for Candidate Phyla and Other Microbial Community Members in Biogeochemical Transformations in Oil Reservoirs.</title>
        <authorList>
            <person name="Hu P."/>
            <person name="Tom L."/>
            <person name="Singh A."/>
            <person name="Thomas B.C."/>
            <person name="Baker B.J."/>
            <person name="Piceno Y.M."/>
            <person name="Andersen G.L."/>
            <person name="Banfield J.F."/>
        </authorList>
    </citation>
    <scope>NUCLEOTIDE SEQUENCE [LARGE SCALE GENOMIC DNA]</scope>
</reference>
<evidence type="ECO:0000256" key="1">
    <source>
        <dbReference type="ARBA" id="ARBA00043985"/>
    </source>
</evidence>
<organism evidence="3 4">
    <name type="scientific">Thermacetogenium phaeum</name>
    <dbReference type="NCBI Taxonomy" id="85874"/>
    <lineage>
        <taxon>Bacteria</taxon>
        <taxon>Bacillati</taxon>
        <taxon>Bacillota</taxon>
        <taxon>Clostridia</taxon>
        <taxon>Thermoanaerobacterales</taxon>
        <taxon>Thermoanaerobacteraceae</taxon>
        <taxon>Thermacetogenium</taxon>
    </lineage>
</organism>
<evidence type="ECO:0000313" key="3">
    <source>
        <dbReference type="EMBL" id="KUK36833.1"/>
    </source>
</evidence>
<sequence length="233" mass="26393">MGLLARISTVFKAKINKVLDQMENPHETLDYSYEKQVELLQKVRRNITNVAASKKRLELQVVKLKSDLNKLDGQAKEALRQGREDLARLALERKVQIEQQIQDLEQQVADLNKEQEKLTQVENRLRAKVEAFRTKKEVIKARYSASEAQVKIGEAMTGLSEELADVGMAIERAERRTEEMQARASAIDELIASGVLEEPLGEKDPVEAELKKMQAAGRVEDELSRLKKEVSEG</sequence>
<protein>
    <submittedName>
        <fullName evidence="3">Phage shock protein PspA</fullName>
    </submittedName>
</protein>
<comment type="caution">
    <text evidence="3">The sequence shown here is derived from an EMBL/GenBank/DDBJ whole genome shotgun (WGS) entry which is preliminary data.</text>
</comment>
<evidence type="ECO:0000313" key="4">
    <source>
        <dbReference type="Proteomes" id="UP000053326"/>
    </source>
</evidence>
<dbReference type="PANTHER" id="PTHR31088">
    <property type="entry name" value="MEMBRANE-ASSOCIATED PROTEIN VIPP1, CHLOROPLASTIC"/>
    <property type="match status" value="1"/>
</dbReference>
<dbReference type="PATRIC" id="fig|85874.4.peg.1597"/>
<feature type="coiled-coil region" evidence="2">
    <location>
        <begin position="156"/>
        <end position="190"/>
    </location>
</feature>
<dbReference type="PANTHER" id="PTHR31088:SF6">
    <property type="entry name" value="PHAGE SHOCK PROTEIN A"/>
    <property type="match status" value="1"/>
</dbReference>